<gene>
    <name evidence="1" type="ORF">Bca52824_019045</name>
</gene>
<evidence type="ECO:0000313" key="2">
    <source>
        <dbReference type="Proteomes" id="UP000886595"/>
    </source>
</evidence>
<protein>
    <submittedName>
        <fullName evidence="1">Uncharacterized protein</fullName>
    </submittedName>
</protein>
<sequence>MVGYRCLLLDEPMGRMAGRSIDWIESCGAEYVLTDLGVIRDWFWGTEHGSCTVCSGWLMEENEDSKMERTNGLADNRASRQRAKHNPNSMGRFKTVCLVRTERLSLSDLAGRIQTSQLDLSSELSWSMYGFTGSVIGAVPSSIGCITDRRFSSRTAKAVRQRLERLGVTETAARRLVERETAQTVTHRLGRWSSYKVTVLAGNRPTAIKMVFRDRERDLFLRVGETDLRRGKQRETPREMIQIGKSWPEGRSEAVRAVANCSVPFRGQFGSVVDPKAGRIERWIVMVVSSRTPVRLWDRDQADTSVDVGFGCGIWTDRGGAGIPITRYRRDGLLVNALIVVVNRWSLHRSDLRIDLRMEPSADGWRIRDRNVVGRVNGFGFDCGGTGRACMRLDAVAYVIGPSGRMNARIGYWAWTIRATDGCGCLLLYGPRGRMAGRSTDWIEGYGAECVLSDLDI</sequence>
<evidence type="ECO:0000313" key="1">
    <source>
        <dbReference type="EMBL" id="KAG2315923.1"/>
    </source>
</evidence>
<comment type="caution">
    <text evidence="1">The sequence shown here is derived from an EMBL/GenBank/DDBJ whole genome shotgun (WGS) entry which is preliminary data.</text>
</comment>
<organism evidence="1 2">
    <name type="scientific">Brassica carinata</name>
    <name type="common">Ethiopian mustard</name>
    <name type="synonym">Abyssinian cabbage</name>
    <dbReference type="NCBI Taxonomy" id="52824"/>
    <lineage>
        <taxon>Eukaryota</taxon>
        <taxon>Viridiplantae</taxon>
        <taxon>Streptophyta</taxon>
        <taxon>Embryophyta</taxon>
        <taxon>Tracheophyta</taxon>
        <taxon>Spermatophyta</taxon>
        <taxon>Magnoliopsida</taxon>
        <taxon>eudicotyledons</taxon>
        <taxon>Gunneridae</taxon>
        <taxon>Pentapetalae</taxon>
        <taxon>rosids</taxon>
        <taxon>malvids</taxon>
        <taxon>Brassicales</taxon>
        <taxon>Brassicaceae</taxon>
        <taxon>Brassiceae</taxon>
        <taxon>Brassica</taxon>
    </lineage>
</organism>
<proteinExistence type="predicted"/>
<accession>A0A8X8AZ98</accession>
<dbReference type="EMBL" id="JAAMPC010000004">
    <property type="protein sequence ID" value="KAG2315923.1"/>
    <property type="molecule type" value="Genomic_DNA"/>
</dbReference>
<name>A0A8X8AZ98_BRACI</name>
<dbReference type="Proteomes" id="UP000886595">
    <property type="component" value="Unassembled WGS sequence"/>
</dbReference>
<keyword evidence="2" id="KW-1185">Reference proteome</keyword>
<dbReference type="AlphaFoldDB" id="A0A8X8AZ98"/>
<reference evidence="1 2" key="1">
    <citation type="submission" date="2020-02" db="EMBL/GenBank/DDBJ databases">
        <authorList>
            <person name="Ma Q."/>
            <person name="Huang Y."/>
            <person name="Song X."/>
            <person name="Pei D."/>
        </authorList>
    </citation>
    <scope>NUCLEOTIDE SEQUENCE [LARGE SCALE GENOMIC DNA]</scope>
    <source>
        <strain evidence="1">Sxm20200214</strain>
        <tissue evidence="1">Leaf</tissue>
    </source>
</reference>